<reference evidence="1 2" key="1">
    <citation type="submission" date="2021-04" db="EMBL/GenBank/DDBJ databases">
        <authorList>
            <person name="Bliznina A."/>
        </authorList>
    </citation>
    <scope>NUCLEOTIDE SEQUENCE [LARGE SCALE GENOMIC DNA]</scope>
</reference>
<organism evidence="1 2">
    <name type="scientific">Oikopleura dioica</name>
    <name type="common">Tunicate</name>
    <dbReference type="NCBI Taxonomy" id="34765"/>
    <lineage>
        <taxon>Eukaryota</taxon>
        <taxon>Metazoa</taxon>
        <taxon>Chordata</taxon>
        <taxon>Tunicata</taxon>
        <taxon>Appendicularia</taxon>
        <taxon>Copelata</taxon>
        <taxon>Oikopleuridae</taxon>
        <taxon>Oikopleura</taxon>
    </lineage>
</organism>
<evidence type="ECO:0000313" key="1">
    <source>
        <dbReference type="EMBL" id="CAG5107784.1"/>
    </source>
</evidence>
<keyword evidence="2" id="KW-1185">Reference proteome</keyword>
<accession>A0ABN7SUV5</accession>
<dbReference type="EMBL" id="OU015566">
    <property type="protein sequence ID" value="CAG5107784.1"/>
    <property type="molecule type" value="Genomic_DNA"/>
</dbReference>
<name>A0ABN7SUV5_OIKDI</name>
<proteinExistence type="predicted"/>
<gene>
    <name evidence="1" type="ORF">OKIOD_LOCUS12251</name>
</gene>
<protein>
    <submittedName>
        <fullName evidence="1">Oidioi.mRNA.OKI2018_I69.chr1.g3486.t1.cds</fullName>
    </submittedName>
</protein>
<sequence length="138" mass="15353">MKLAATLFVVAAAGKNKDPVRRINKLRGHAETLLDLADNNTTTSDKNVARAQKWVDKVFADVAKIDTTFPCPSAEESDEVLVFDQDNFCKLNSQLGSALRSFVRTYGCDGSFPKKNFANVFAKRTNRMKNIFSRIADC</sequence>
<dbReference type="Proteomes" id="UP001158576">
    <property type="component" value="Chromosome 1"/>
</dbReference>
<evidence type="ECO:0000313" key="2">
    <source>
        <dbReference type="Proteomes" id="UP001158576"/>
    </source>
</evidence>